<feature type="non-terminal residue" evidence="1">
    <location>
        <position position="58"/>
    </location>
</feature>
<dbReference type="InParanoid" id="G4ZFV4"/>
<dbReference type="OMA" id="FKQCKAC"/>
<feature type="non-terminal residue" evidence="1">
    <location>
        <position position="1"/>
    </location>
</feature>
<dbReference type="GeneID" id="20653233"/>
<evidence type="ECO:0000313" key="1">
    <source>
        <dbReference type="EMBL" id="EGZ16638.1"/>
    </source>
</evidence>
<keyword evidence="2" id="KW-1185">Reference proteome</keyword>
<evidence type="ECO:0000313" key="2">
    <source>
        <dbReference type="Proteomes" id="UP000002640"/>
    </source>
</evidence>
<name>G4ZFV4_PHYSP</name>
<dbReference type="RefSeq" id="XP_009525696.1">
    <property type="nucleotide sequence ID" value="XM_009527401.1"/>
</dbReference>
<sequence>ADNLLAPAPPQPTFTNRQITSFYFKPCLDAEGDLTGYYSCKSCGKRRKHTPRTGYTNL</sequence>
<proteinExistence type="predicted"/>
<organism evidence="1 2">
    <name type="scientific">Phytophthora sojae (strain P6497)</name>
    <name type="common">Soybean stem and root rot agent</name>
    <name type="synonym">Phytophthora megasperma f. sp. glycines</name>
    <dbReference type="NCBI Taxonomy" id="1094619"/>
    <lineage>
        <taxon>Eukaryota</taxon>
        <taxon>Sar</taxon>
        <taxon>Stramenopiles</taxon>
        <taxon>Oomycota</taxon>
        <taxon>Peronosporomycetes</taxon>
        <taxon>Peronosporales</taxon>
        <taxon>Peronosporaceae</taxon>
        <taxon>Phytophthora</taxon>
    </lineage>
</organism>
<reference evidence="1 2" key="1">
    <citation type="journal article" date="2006" name="Science">
        <title>Phytophthora genome sequences uncover evolutionary origins and mechanisms of pathogenesis.</title>
        <authorList>
            <person name="Tyler B.M."/>
            <person name="Tripathy S."/>
            <person name="Zhang X."/>
            <person name="Dehal P."/>
            <person name="Jiang R.H."/>
            <person name="Aerts A."/>
            <person name="Arredondo F.D."/>
            <person name="Baxter L."/>
            <person name="Bensasson D."/>
            <person name="Beynon J.L."/>
            <person name="Chapman J."/>
            <person name="Damasceno C.M."/>
            <person name="Dorrance A.E."/>
            <person name="Dou D."/>
            <person name="Dickerman A.W."/>
            <person name="Dubchak I.L."/>
            <person name="Garbelotto M."/>
            <person name="Gijzen M."/>
            <person name="Gordon S.G."/>
            <person name="Govers F."/>
            <person name="Grunwald N.J."/>
            <person name="Huang W."/>
            <person name="Ivors K.L."/>
            <person name="Jones R.W."/>
            <person name="Kamoun S."/>
            <person name="Krampis K."/>
            <person name="Lamour K.H."/>
            <person name="Lee M.K."/>
            <person name="McDonald W.H."/>
            <person name="Medina M."/>
            <person name="Meijer H.J."/>
            <person name="Nordberg E.K."/>
            <person name="Maclean D.J."/>
            <person name="Ospina-Giraldo M.D."/>
            <person name="Morris P.F."/>
            <person name="Phuntumart V."/>
            <person name="Putnam N.H."/>
            <person name="Rash S."/>
            <person name="Rose J.K."/>
            <person name="Sakihama Y."/>
            <person name="Salamov A.A."/>
            <person name="Savidor A."/>
            <person name="Scheuring C.F."/>
            <person name="Smith B.M."/>
            <person name="Sobral B.W."/>
            <person name="Terry A."/>
            <person name="Torto-Alalibo T.A."/>
            <person name="Win J."/>
            <person name="Xu Z."/>
            <person name="Zhang H."/>
            <person name="Grigoriev I.V."/>
            <person name="Rokhsar D.S."/>
            <person name="Boore J.L."/>
        </authorList>
    </citation>
    <scope>NUCLEOTIDE SEQUENCE [LARGE SCALE GENOMIC DNA]</scope>
    <source>
        <strain evidence="1 2">P6497</strain>
    </source>
</reference>
<accession>G4ZFV4</accession>
<dbReference type="Proteomes" id="UP000002640">
    <property type="component" value="Unassembled WGS sequence"/>
</dbReference>
<dbReference type="AlphaFoldDB" id="G4ZFV4"/>
<dbReference type="KEGG" id="psoj:PHYSODRAFT_460761"/>
<gene>
    <name evidence="1" type="ORF">PHYSODRAFT_460761</name>
</gene>
<protein>
    <recommendedName>
        <fullName evidence="3">BED-type domain-containing protein</fullName>
    </recommendedName>
</protein>
<evidence type="ECO:0008006" key="3">
    <source>
        <dbReference type="Google" id="ProtNLM"/>
    </source>
</evidence>
<dbReference type="EMBL" id="JH159154">
    <property type="protein sequence ID" value="EGZ16638.1"/>
    <property type="molecule type" value="Genomic_DNA"/>
</dbReference>